<dbReference type="dictyBase" id="DDB_G0286409"/>
<dbReference type="AlphaFoldDB" id="Q54LU6"/>
<dbReference type="FunCoup" id="Q54LU6">
    <property type="interactions" value="877"/>
</dbReference>
<dbReference type="PANTHER" id="PTHR32134">
    <property type="entry name" value="FNIP REPEAT-CONTAINING PROTEIN"/>
    <property type="match status" value="1"/>
</dbReference>
<gene>
    <name evidence="2" type="ORF">DDB_G0286409</name>
</gene>
<dbReference type="EMBL" id="AAFI02000085">
    <property type="protein sequence ID" value="EAL64229.1"/>
    <property type="molecule type" value="Genomic_DNA"/>
</dbReference>
<evidence type="ECO:0000256" key="1">
    <source>
        <dbReference type="ARBA" id="ARBA00022737"/>
    </source>
</evidence>
<protein>
    <recommendedName>
        <fullName evidence="4">FNIP repeat-containing protein</fullName>
    </recommendedName>
</protein>
<keyword evidence="3" id="KW-1185">Reference proteome</keyword>
<dbReference type="eggNOG" id="ENOG502RHTP">
    <property type="taxonomic scope" value="Eukaryota"/>
</dbReference>
<dbReference type="VEuPathDB" id="AmoebaDB:DDB_G0286409"/>
<accession>Q54LU6</accession>
<evidence type="ECO:0000313" key="2">
    <source>
        <dbReference type="EMBL" id="EAL64229.1"/>
    </source>
</evidence>
<evidence type="ECO:0000313" key="3">
    <source>
        <dbReference type="Proteomes" id="UP000002195"/>
    </source>
</evidence>
<dbReference type="Proteomes" id="UP000002195">
    <property type="component" value="Unassembled WGS sequence"/>
</dbReference>
<dbReference type="GeneID" id="8625599"/>
<name>Q54LU6_DICDI</name>
<dbReference type="OMA" id="CKCNINE"/>
<dbReference type="PaxDb" id="44689-DDB0186956"/>
<dbReference type="InParanoid" id="Q54LU6"/>
<organism evidence="2 3">
    <name type="scientific">Dictyostelium discoideum</name>
    <name type="common">Social amoeba</name>
    <dbReference type="NCBI Taxonomy" id="44689"/>
    <lineage>
        <taxon>Eukaryota</taxon>
        <taxon>Amoebozoa</taxon>
        <taxon>Evosea</taxon>
        <taxon>Eumycetozoa</taxon>
        <taxon>Dictyostelia</taxon>
        <taxon>Dictyosteliales</taxon>
        <taxon>Dictyosteliaceae</taxon>
        <taxon>Dictyostelium</taxon>
    </lineage>
</organism>
<dbReference type="PANTHER" id="PTHR32134:SF92">
    <property type="entry name" value="FNIP REPEAT-CONTAINING PROTEIN"/>
    <property type="match status" value="1"/>
</dbReference>
<sequence>MDDKLFFKVFRNIYLQKEIFKHLEYYRLVFLFSSTSRFKFNAITISNYEYREYLSSIHIDKKSNNIGINPLTALEDINHSTGCFMKPLPVSVSNNIIQPGQIPESVEKLTVHSTDIICVGSFSQVISNTSPDKNYNCNIKSINFTIQCIFPNGIIYGLIPESVKNLEIHSKIINQKPIFIPNSVEKLSFYWFNQPILPSQIPDSVKHLSLGVIFNQNLSIDTFGDNSLLESIEFGYDFNKPIQFGVLSKLKNLKTIKFGISFNQPIIPFSIPEQVTSIIFRGEYIIPFPPNSIPKSVKLIHNQASLQLSSK</sequence>
<dbReference type="InterPro" id="IPR008615">
    <property type="entry name" value="FNIP"/>
</dbReference>
<evidence type="ECO:0008006" key="4">
    <source>
        <dbReference type="Google" id="ProtNLM"/>
    </source>
</evidence>
<keyword evidence="1" id="KW-0677">Repeat</keyword>
<dbReference type="InterPro" id="IPR051251">
    <property type="entry name" value="STK_FNIP-Repeat"/>
</dbReference>
<dbReference type="Pfam" id="PF05725">
    <property type="entry name" value="FNIP"/>
    <property type="match status" value="2"/>
</dbReference>
<dbReference type="HOGENOM" id="CLU_830087_0_0_1"/>
<dbReference type="PhylomeDB" id="Q54LU6"/>
<dbReference type="RefSeq" id="XP_637734.1">
    <property type="nucleotide sequence ID" value="XM_632642.1"/>
</dbReference>
<dbReference type="SMR" id="Q54LU6"/>
<proteinExistence type="predicted"/>
<dbReference type="KEGG" id="ddi:DDB_G0286409"/>
<comment type="caution">
    <text evidence="2">The sequence shown here is derived from an EMBL/GenBank/DDBJ whole genome shotgun (WGS) entry which is preliminary data.</text>
</comment>
<reference evidence="2 3" key="1">
    <citation type="journal article" date="2005" name="Nature">
        <title>The genome of the social amoeba Dictyostelium discoideum.</title>
        <authorList>
            <consortium name="The Dictyostelium discoideum Sequencing Consortium"/>
            <person name="Eichinger L."/>
            <person name="Pachebat J.A."/>
            <person name="Glockner G."/>
            <person name="Rajandream M.A."/>
            <person name="Sucgang R."/>
            <person name="Berriman M."/>
            <person name="Song J."/>
            <person name="Olsen R."/>
            <person name="Szafranski K."/>
            <person name="Xu Q."/>
            <person name="Tunggal B."/>
            <person name="Kummerfeld S."/>
            <person name="Madera M."/>
            <person name="Konfortov B.A."/>
            <person name="Rivero F."/>
            <person name="Bankier A.T."/>
            <person name="Lehmann R."/>
            <person name="Hamlin N."/>
            <person name="Davies R."/>
            <person name="Gaudet P."/>
            <person name="Fey P."/>
            <person name="Pilcher K."/>
            <person name="Chen G."/>
            <person name="Saunders D."/>
            <person name="Sodergren E."/>
            <person name="Davis P."/>
            <person name="Kerhornou A."/>
            <person name="Nie X."/>
            <person name="Hall N."/>
            <person name="Anjard C."/>
            <person name="Hemphill L."/>
            <person name="Bason N."/>
            <person name="Farbrother P."/>
            <person name="Desany B."/>
            <person name="Just E."/>
            <person name="Morio T."/>
            <person name="Rost R."/>
            <person name="Churcher C."/>
            <person name="Cooper J."/>
            <person name="Haydock S."/>
            <person name="van Driessche N."/>
            <person name="Cronin A."/>
            <person name="Goodhead I."/>
            <person name="Muzny D."/>
            <person name="Mourier T."/>
            <person name="Pain A."/>
            <person name="Lu M."/>
            <person name="Harper D."/>
            <person name="Lindsay R."/>
            <person name="Hauser H."/>
            <person name="James K."/>
            <person name="Quiles M."/>
            <person name="Madan Babu M."/>
            <person name="Saito T."/>
            <person name="Buchrieser C."/>
            <person name="Wardroper A."/>
            <person name="Felder M."/>
            <person name="Thangavelu M."/>
            <person name="Johnson D."/>
            <person name="Knights A."/>
            <person name="Loulseged H."/>
            <person name="Mungall K."/>
            <person name="Oliver K."/>
            <person name="Price C."/>
            <person name="Quail M.A."/>
            <person name="Urushihara H."/>
            <person name="Hernandez J."/>
            <person name="Rabbinowitsch E."/>
            <person name="Steffen D."/>
            <person name="Sanders M."/>
            <person name="Ma J."/>
            <person name="Kohara Y."/>
            <person name="Sharp S."/>
            <person name="Simmonds M."/>
            <person name="Spiegler S."/>
            <person name="Tivey A."/>
            <person name="Sugano S."/>
            <person name="White B."/>
            <person name="Walker D."/>
            <person name="Woodward J."/>
            <person name="Winckler T."/>
            <person name="Tanaka Y."/>
            <person name="Shaulsky G."/>
            <person name="Schleicher M."/>
            <person name="Weinstock G."/>
            <person name="Rosenthal A."/>
            <person name="Cox E.C."/>
            <person name="Chisholm R.L."/>
            <person name="Gibbs R."/>
            <person name="Loomis W.F."/>
            <person name="Platzer M."/>
            <person name="Kay R.R."/>
            <person name="Williams J."/>
            <person name="Dear P.H."/>
            <person name="Noegel A.A."/>
            <person name="Barrell B."/>
            <person name="Kuspa A."/>
        </authorList>
    </citation>
    <scope>NUCLEOTIDE SEQUENCE [LARGE SCALE GENOMIC DNA]</scope>
    <source>
        <strain evidence="2 3">AX4</strain>
    </source>
</reference>